<evidence type="ECO:0000313" key="4">
    <source>
        <dbReference type="EMBL" id="SCG73436.1"/>
    </source>
</evidence>
<evidence type="ECO:0000256" key="1">
    <source>
        <dbReference type="ARBA" id="ARBA00022603"/>
    </source>
</evidence>
<dbReference type="EMBL" id="LT607753">
    <property type="protein sequence ID" value="SCG73436.1"/>
    <property type="molecule type" value="Genomic_DNA"/>
</dbReference>
<sequence>MWDPTAYLRYGDERSRPFHDLLARIPADRPRAVVDLGCGPGTLTATLARRWPDARVVGLDSATEMIDRARTLDAPVDFAVGDVADWRPGPDVDVVVANAVLQWVPGHRELLTRWAGELPAGAWLAFQVPGNFDAPSHRALREVARRERWAGALAALLREAPVDDAVGYAASLVDAGCAVDAWETVYVHLLPARPDADHPVLAWMEGTALRPVRAALDPAGWADFRAELGVRLAQAYPVRQGQVHFPFRRIFVVARTGARAEENL</sequence>
<dbReference type="InterPro" id="IPR041698">
    <property type="entry name" value="Methyltransf_25"/>
</dbReference>
<keyword evidence="1 4" id="KW-0489">Methyltransferase</keyword>
<dbReference type="PANTHER" id="PTHR43861:SF1">
    <property type="entry name" value="TRANS-ACONITATE 2-METHYLTRANSFERASE"/>
    <property type="match status" value="1"/>
</dbReference>
<dbReference type="GO" id="GO:0030798">
    <property type="term" value="F:trans-aconitate 2-methyltransferase activity"/>
    <property type="evidence" value="ECO:0007669"/>
    <property type="project" value="InterPro"/>
</dbReference>
<reference evidence="5" key="1">
    <citation type="submission" date="2016-06" db="EMBL/GenBank/DDBJ databases">
        <authorList>
            <person name="Varghese N."/>
            <person name="Submissions Spin"/>
        </authorList>
    </citation>
    <scope>NUCLEOTIDE SEQUENCE [LARGE SCALE GENOMIC DNA]</scope>
    <source>
        <strain evidence="5">DSM 45161</strain>
    </source>
</reference>
<gene>
    <name evidence="4" type="ORF">GA0070614_5219</name>
</gene>
<keyword evidence="5" id="KW-1185">Reference proteome</keyword>
<name>A0A1C5JTS9_9ACTN</name>
<dbReference type="Gene3D" id="1.10.150.290">
    <property type="entry name" value="S-adenosyl-L-methionine-dependent methyltransferases"/>
    <property type="match status" value="1"/>
</dbReference>
<dbReference type="Proteomes" id="UP000198215">
    <property type="component" value="Chromosome I"/>
</dbReference>
<feature type="domain" description="Methyltransferase" evidence="3">
    <location>
        <begin position="33"/>
        <end position="113"/>
    </location>
</feature>
<proteinExistence type="predicted"/>
<dbReference type="RefSeq" id="WP_088978389.1">
    <property type="nucleotide sequence ID" value="NZ_LT607753.1"/>
</dbReference>
<dbReference type="InterPro" id="IPR023149">
    <property type="entry name" value="Trans_acon_MeTrfase_C"/>
</dbReference>
<dbReference type="CDD" id="cd02440">
    <property type="entry name" value="AdoMet_MTases"/>
    <property type="match status" value="1"/>
</dbReference>
<dbReference type="SUPFAM" id="SSF53335">
    <property type="entry name" value="S-adenosyl-L-methionine-dependent methyltransferases"/>
    <property type="match status" value="1"/>
</dbReference>
<dbReference type="Gene3D" id="3.40.50.150">
    <property type="entry name" value="Vaccinia Virus protein VP39"/>
    <property type="match status" value="1"/>
</dbReference>
<protein>
    <submittedName>
        <fullName evidence="4">Trans-aconitate 2-methyltransferase</fullName>
    </submittedName>
</protein>
<evidence type="ECO:0000259" key="3">
    <source>
        <dbReference type="Pfam" id="PF13649"/>
    </source>
</evidence>
<dbReference type="AlphaFoldDB" id="A0A1C5JTS9"/>
<evidence type="ECO:0000313" key="5">
    <source>
        <dbReference type="Proteomes" id="UP000198215"/>
    </source>
</evidence>
<dbReference type="OrthoDB" id="9795085at2"/>
<accession>A0A1C5JTS9</accession>
<dbReference type="InterPro" id="IPR029063">
    <property type="entry name" value="SAM-dependent_MTases_sf"/>
</dbReference>
<organism evidence="4 5">
    <name type="scientific">Micromonospora coxensis</name>
    <dbReference type="NCBI Taxonomy" id="356852"/>
    <lineage>
        <taxon>Bacteria</taxon>
        <taxon>Bacillati</taxon>
        <taxon>Actinomycetota</taxon>
        <taxon>Actinomycetes</taxon>
        <taxon>Micromonosporales</taxon>
        <taxon>Micromonosporaceae</taxon>
        <taxon>Micromonospora</taxon>
    </lineage>
</organism>
<dbReference type="Pfam" id="PF13649">
    <property type="entry name" value="Methyltransf_25"/>
    <property type="match status" value="1"/>
</dbReference>
<dbReference type="NCBIfam" id="NF010703">
    <property type="entry name" value="PRK14103.1"/>
    <property type="match status" value="1"/>
</dbReference>
<dbReference type="PANTHER" id="PTHR43861">
    <property type="entry name" value="TRANS-ACONITATE 2-METHYLTRANSFERASE-RELATED"/>
    <property type="match status" value="1"/>
</dbReference>
<dbReference type="GO" id="GO:0032259">
    <property type="term" value="P:methylation"/>
    <property type="evidence" value="ECO:0007669"/>
    <property type="project" value="UniProtKB-KW"/>
</dbReference>
<keyword evidence="2 4" id="KW-0808">Transferase</keyword>
<evidence type="ECO:0000256" key="2">
    <source>
        <dbReference type="ARBA" id="ARBA00022679"/>
    </source>
</evidence>